<proteinExistence type="predicted"/>
<feature type="domain" description="Beta-lactamase-related" evidence="1">
    <location>
        <begin position="44"/>
        <end position="385"/>
    </location>
</feature>
<dbReference type="Proteomes" id="UP000320390">
    <property type="component" value="Chromosome"/>
</dbReference>
<sequence>MSPTLTALLALAAFQGADVASPEAFPASTPIAESLSPQVVADLSELVQSFVDDGEIVGGELLILKNGRTVLHGAYGWRDQASRTPMEPGGVFCVRSMTKPLIGTAIAMLVEDRAIKLGDPVSKYLPAFDAASTREITIDQLLHHTSGLPLSLIMRSNPRELTSLRSVADMGGGVELEFEPGTGFHYSDQGTDTLTALIEVVTGAPAEDFIEARILDPLGMGDSACLMTKDDPLRARGVSKYAGAQGSWTRFWSPEDEALFPIFLGSQGLYSTAVDYAKFVQMWMKKGRGPDGRLLRGSSVRRGLEPGPFPIGAPTGFPGLETAYGSLMQLWTRPTADDEDEGRDVVVFGHTGSDGTHAWAFPEHNAMVLYFTQSRGTLTGLRVEEQLGALLLGVPFDPIEAAPPLEQYLGYYCEDRPNDRYRSIILHEGGLALEILGKAVVPLVYAGDDRWKLKPQPGTVIAFDRGAAGEVTGYHIGEHQEFRFEPAADLPTADEVADHVTATHRIDRLESLGVLRMKNDFEMEKLGISGQRIAWYGWPDLWRVDESTGEETAATGSDGKAVRMKIGDKPTETLEGLAVTLGNQNSLGARFGDWRKRGIDARVIQRIEEDERGILLVRLGDTSGMATTLYVDETEWTVGRLDGMTILPGMGLIGQTIQFSDFRDLEGMRLPYRTEMELANPMIGRIIGLVTDATVGVDVEEGWFRLQKD</sequence>
<dbReference type="SUPFAM" id="SSF56601">
    <property type="entry name" value="beta-lactamase/transpeptidase-like"/>
    <property type="match status" value="1"/>
</dbReference>
<name>A0A518EMD8_9BACT</name>
<dbReference type="Gene3D" id="3.40.710.10">
    <property type="entry name" value="DD-peptidase/beta-lactamase superfamily"/>
    <property type="match status" value="1"/>
</dbReference>
<dbReference type="PANTHER" id="PTHR43283">
    <property type="entry name" value="BETA-LACTAMASE-RELATED"/>
    <property type="match status" value="1"/>
</dbReference>
<evidence type="ECO:0000313" key="2">
    <source>
        <dbReference type="EMBL" id="QDV05246.1"/>
    </source>
</evidence>
<organism evidence="2 3">
    <name type="scientific">Saltatorellus ferox</name>
    <dbReference type="NCBI Taxonomy" id="2528018"/>
    <lineage>
        <taxon>Bacteria</taxon>
        <taxon>Pseudomonadati</taxon>
        <taxon>Planctomycetota</taxon>
        <taxon>Planctomycetia</taxon>
        <taxon>Planctomycetia incertae sedis</taxon>
        <taxon>Saltatorellus</taxon>
    </lineage>
</organism>
<dbReference type="OrthoDB" id="9770183at2"/>
<keyword evidence="3" id="KW-1185">Reference proteome</keyword>
<evidence type="ECO:0000259" key="1">
    <source>
        <dbReference type="Pfam" id="PF00144"/>
    </source>
</evidence>
<evidence type="ECO:0000313" key="3">
    <source>
        <dbReference type="Proteomes" id="UP000320390"/>
    </source>
</evidence>
<dbReference type="Pfam" id="PF00144">
    <property type="entry name" value="Beta-lactamase"/>
    <property type="match status" value="1"/>
</dbReference>
<dbReference type="InterPro" id="IPR050789">
    <property type="entry name" value="Diverse_Enzym_Activities"/>
</dbReference>
<protein>
    <submittedName>
        <fullName evidence="2">Penicillin-binding protein PbpX</fullName>
    </submittedName>
</protein>
<reference evidence="2 3" key="1">
    <citation type="submission" date="2019-02" db="EMBL/GenBank/DDBJ databases">
        <title>Deep-cultivation of Planctomycetes and their phenomic and genomic characterization uncovers novel biology.</title>
        <authorList>
            <person name="Wiegand S."/>
            <person name="Jogler M."/>
            <person name="Boedeker C."/>
            <person name="Pinto D."/>
            <person name="Vollmers J."/>
            <person name="Rivas-Marin E."/>
            <person name="Kohn T."/>
            <person name="Peeters S.H."/>
            <person name="Heuer A."/>
            <person name="Rast P."/>
            <person name="Oberbeckmann S."/>
            <person name="Bunk B."/>
            <person name="Jeske O."/>
            <person name="Meyerdierks A."/>
            <person name="Storesund J.E."/>
            <person name="Kallscheuer N."/>
            <person name="Luecker S."/>
            <person name="Lage O.M."/>
            <person name="Pohl T."/>
            <person name="Merkel B.J."/>
            <person name="Hornburger P."/>
            <person name="Mueller R.-W."/>
            <person name="Bruemmer F."/>
            <person name="Labrenz M."/>
            <person name="Spormann A.M."/>
            <person name="Op den Camp H."/>
            <person name="Overmann J."/>
            <person name="Amann R."/>
            <person name="Jetten M.S.M."/>
            <person name="Mascher T."/>
            <person name="Medema M.H."/>
            <person name="Devos D.P."/>
            <person name="Kaster A.-K."/>
            <person name="Ovreas L."/>
            <person name="Rohde M."/>
            <person name="Galperin M.Y."/>
            <person name="Jogler C."/>
        </authorList>
    </citation>
    <scope>NUCLEOTIDE SEQUENCE [LARGE SCALE GENOMIC DNA]</scope>
    <source>
        <strain evidence="2 3">Poly30</strain>
    </source>
</reference>
<dbReference type="AlphaFoldDB" id="A0A518EMD8"/>
<accession>A0A518EMD8</accession>
<dbReference type="RefSeq" id="WP_145194661.1">
    <property type="nucleotide sequence ID" value="NZ_CP036434.1"/>
</dbReference>
<dbReference type="InterPro" id="IPR001466">
    <property type="entry name" value="Beta-lactam-related"/>
</dbReference>
<dbReference type="InterPro" id="IPR012338">
    <property type="entry name" value="Beta-lactam/transpept-like"/>
</dbReference>
<gene>
    <name evidence="2" type="primary">pbpX_2</name>
    <name evidence="2" type="ORF">Poly30_07420</name>
</gene>
<dbReference type="EMBL" id="CP036434">
    <property type="protein sequence ID" value="QDV05246.1"/>
    <property type="molecule type" value="Genomic_DNA"/>
</dbReference>